<dbReference type="AlphaFoldDB" id="A0A8H4P7K4"/>
<evidence type="ECO:0000313" key="3">
    <source>
        <dbReference type="Proteomes" id="UP000554235"/>
    </source>
</evidence>
<proteinExistence type="predicted"/>
<dbReference type="EMBL" id="JAADYS010001967">
    <property type="protein sequence ID" value="KAF4460323.1"/>
    <property type="molecule type" value="Genomic_DNA"/>
</dbReference>
<evidence type="ECO:0000256" key="1">
    <source>
        <dbReference type="SAM" id="MobiDB-lite"/>
    </source>
</evidence>
<sequence>MDQPLPKTEEPVISAEAKTQPWQELMQSHPEHNETPSEGGFNGGSHLLRFAVNNKGVCDGAADGYGG</sequence>
<dbReference type="Proteomes" id="UP000554235">
    <property type="component" value="Unassembled WGS sequence"/>
</dbReference>
<comment type="caution">
    <text evidence="2">The sequence shown here is derived from an EMBL/GenBank/DDBJ whole genome shotgun (WGS) entry which is preliminary data.</text>
</comment>
<feature type="region of interest" description="Disordered" evidence="1">
    <location>
        <begin position="25"/>
        <end position="44"/>
    </location>
</feature>
<gene>
    <name evidence="2" type="ORF">FALBO_12900</name>
</gene>
<protein>
    <submittedName>
        <fullName evidence="2">Uncharacterized protein</fullName>
    </submittedName>
</protein>
<evidence type="ECO:0000313" key="2">
    <source>
        <dbReference type="EMBL" id="KAF4460323.1"/>
    </source>
</evidence>
<accession>A0A8H4P7K4</accession>
<keyword evidence="3" id="KW-1185">Reference proteome</keyword>
<organism evidence="2 3">
    <name type="scientific">Fusarium albosuccineum</name>
    <dbReference type="NCBI Taxonomy" id="1237068"/>
    <lineage>
        <taxon>Eukaryota</taxon>
        <taxon>Fungi</taxon>
        <taxon>Dikarya</taxon>
        <taxon>Ascomycota</taxon>
        <taxon>Pezizomycotina</taxon>
        <taxon>Sordariomycetes</taxon>
        <taxon>Hypocreomycetidae</taxon>
        <taxon>Hypocreales</taxon>
        <taxon>Nectriaceae</taxon>
        <taxon>Fusarium</taxon>
        <taxon>Fusarium decemcellulare species complex</taxon>
    </lineage>
</organism>
<name>A0A8H4P7K4_9HYPO</name>
<reference evidence="2 3" key="1">
    <citation type="submission" date="2020-01" db="EMBL/GenBank/DDBJ databases">
        <title>Identification and distribution of gene clusters putatively required for synthesis of sphingolipid metabolism inhibitors in phylogenetically diverse species of the filamentous fungus Fusarium.</title>
        <authorList>
            <person name="Kim H.-S."/>
            <person name="Busman M."/>
            <person name="Brown D.W."/>
            <person name="Divon H."/>
            <person name="Uhlig S."/>
            <person name="Proctor R.H."/>
        </authorList>
    </citation>
    <scope>NUCLEOTIDE SEQUENCE [LARGE SCALE GENOMIC DNA]</scope>
    <source>
        <strain evidence="2 3">NRRL 20459</strain>
    </source>
</reference>